<feature type="domain" description="Polymerase beta nucleotidyltransferase" evidence="1">
    <location>
        <begin position="120"/>
        <end position="215"/>
    </location>
</feature>
<dbReference type="InterPro" id="IPR041633">
    <property type="entry name" value="Polbeta"/>
</dbReference>
<dbReference type="CDD" id="cd05403">
    <property type="entry name" value="NT_KNTase_like"/>
    <property type="match status" value="1"/>
</dbReference>
<name>A0A0U5D2H6_9EURY</name>
<accession>A0A0U5D2H6</accession>
<dbReference type="InterPro" id="IPR052548">
    <property type="entry name" value="Type_VII_TA_antitoxin"/>
</dbReference>
<gene>
    <name evidence="2" type="ORF">HHUB_4353</name>
</gene>
<sequence>MVQNMELNSEHGASISLPIPAQDPSLFGSKATNDILLFLTNHRFSRFSLREIGQQIGASHQTVGRVVNILVKNDLVVESSKQNQRLVQINRERLSIPDDPILRIPQPEFHEPVKTAVDELTATLDNVLGVVLYGSVVRGEADRRSDIDLWVLTQGERAANQREANTIARDLEETEFNGNRYDYDIDVEAVQAVPTYTEDIREIVVSGIPLYQTDDFETVENLLLEERGSDE</sequence>
<geneLocation type="plasmid" evidence="3">
    <name>pSTJ001</name>
</geneLocation>
<dbReference type="SUPFAM" id="SSF81301">
    <property type="entry name" value="Nucleotidyltransferase"/>
    <property type="match status" value="1"/>
</dbReference>
<dbReference type="InterPro" id="IPR043519">
    <property type="entry name" value="NT_sf"/>
</dbReference>
<dbReference type="PANTHER" id="PTHR33933">
    <property type="entry name" value="NUCLEOTIDYLTRANSFERASE"/>
    <property type="match status" value="1"/>
</dbReference>
<dbReference type="Proteomes" id="UP000066737">
    <property type="component" value="Plasmid pSTJ001"/>
</dbReference>
<evidence type="ECO:0000313" key="3">
    <source>
        <dbReference type="Proteomes" id="UP000066737"/>
    </source>
</evidence>
<evidence type="ECO:0000313" key="2">
    <source>
        <dbReference type="EMBL" id="CQH64301.1"/>
    </source>
</evidence>
<reference evidence="3" key="1">
    <citation type="journal article" date="2016" name="Environ. Microbiol.">
        <title>The complete genome of a viable archaeum isolated from 123-million-year-old rock salt.</title>
        <authorList>
            <person name="Jaakkola S.T."/>
            <person name="Pfeiffer F."/>
            <person name="Ravantti J.J."/>
            <person name="Guo Q."/>
            <person name="Liu Y."/>
            <person name="Chen X."/>
            <person name="Ma H."/>
            <person name="Yang C."/>
            <person name="Oksanen H.M."/>
            <person name="Bamford D.H."/>
        </authorList>
    </citation>
    <scope>NUCLEOTIDE SEQUENCE</scope>
    <source>
        <strain evidence="3">JI20-1</strain>
        <plasmid evidence="3">Plasmid pSTJ001</plasmid>
    </source>
</reference>
<dbReference type="OrthoDB" id="9287at2157"/>
<dbReference type="AlphaFoldDB" id="A0A0U5D2H6"/>
<keyword evidence="3" id="KW-1185">Reference proteome</keyword>
<dbReference type="PANTHER" id="PTHR33933:SF1">
    <property type="entry name" value="PROTEIN ADENYLYLTRANSFERASE MNTA-RELATED"/>
    <property type="match status" value="1"/>
</dbReference>
<dbReference type="RefSeq" id="WP_059058797.1">
    <property type="nucleotide sequence ID" value="NZ_CEML01000003.1"/>
</dbReference>
<dbReference type="KEGG" id="hhb:Hhub_4353"/>
<protein>
    <submittedName>
        <fullName evidence="2">HTH domain protein</fullName>
    </submittedName>
</protein>
<dbReference type="EMBL" id="LN831303">
    <property type="protein sequence ID" value="CQH64301.1"/>
    <property type="molecule type" value="Genomic_DNA"/>
</dbReference>
<proteinExistence type="predicted"/>
<organism evidence="2 3">
    <name type="scientific">Halobacterium hubeiense</name>
    <dbReference type="NCBI Taxonomy" id="1407499"/>
    <lineage>
        <taxon>Archaea</taxon>
        <taxon>Methanobacteriati</taxon>
        <taxon>Methanobacteriota</taxon>
        <taxon>Stenosarchaea group</taxon>
        <taxon>Halobacteria</taxon>
        <taxon>Halobacteriales</taxon>
        <taxon>Halobacteriaceae</taxon>
        <taxon>Halobacterium</taxon>
    </lineage>
</organism>
<dbReference type="Gene3D" id="3.30.460.10">
    <property type="entry name" value="Beta Polymerase, domain 2"/>
    <property type="match status" value="1"/>
</dbReference>
<evidence type="ECO:0000259" key="1">
    <source>
        <dbReference type="Pfam" id="PF18765"/>
    </source>
</evidence>
<dbReference type="GeneID" id="26660642"/>
<dbReference type="Pfam" id="PF18765">
    <property type="entry name" value="Polbeta"/>
    <property type="match status" value="1"/>
</dbReference>